<dbReference type="Proteomes" id="UP000433883">
    <property type="component" value="Unassembled WGS sequence"/>
</dbReference>
<keyword evidence="5" id="KW-0472">Membrane</keyword>
<dbReference type="EMBL" id="WNWQ01000123">
    <property type="protein sequence ID" value="KAE9977824.1"/>
    <property type="molecule type" value="Genomic_DNA"/>
</dbReference>
<dbReference type="GO" id="GO:0046872">
    <property type="term" value="F:metal ion binding"/>
    <property type="evidence" value="ECO:0007669"/>
    <property type="project" value="UniProtKB-UniRule"/>
</dbReference>
<protein>
    <recommendedName>
        <fullName evidence="11">CFEM domain-containing protein</fullName>
    </recommendedName>
</protein>
<dbReference type="GO" id="GO:0005576">
    <property type="term" value="C:extracellular region"/>
    <property type="evidence" value="ECO:0007669"/>
    <property type="project" value="UniProtKB-SubCell"/>
</dbReference>
<feature type="domain" description="CFEM" evidence="11">
    <location>
        <begin position="1"/>
        <end position="97"/>
    </location>
</feature>
<dbReference type="InterPro" id="IPR008427">
    <property type="entry name" value="Extracellular_membr_CFEM_dom"/>
</dbReference>
<evidence type="ECO:0000256" key="6">
    <source>
        <dbReference type="ARBA" id="ARBA00022729"/>
    </source>
</evidence>
<evidence type="ECO:0000313" key="13">
    <source>
        <dbReference type="EMBL" id="KAE9977824.1"/>
    </source>
</evidence>
<dbReference type="GO" id="GO:0098552">
    <property type="term" value="C:side of membrane"/>
    <property type="evidence" value="ECO:0007669"/>
    <property type="project" value="UniProtKB-KW"/>
</dbReference>
<organism evidence="13 14">
    <name type="scientific">Venturia inaequalis</name>
    <name type="common">Apple scab fungus</name>
    <dbReference type="NCBI Taxonomy" id="5025"/>
    <lineage>
        <taxon>Eukaryota</taxon>
        <taxon>Fungi</taxon>
        <taxon>Dikarya</taxon>
        <taxon>Ascomycota</taxon>
        <taxon>Pezizomycotina</taxon>
        <taxon>Dothideomycetes</taxon>
        <taxon>Pleosporomycetidae</taxon>
        <taxon>Venturiales</taxon>
        <taxon>Venturiaceae</taxon>
        <taxon>Venturia</taxon>
    </lineage>
</organism>
<comment type="similarity">
    <text evidence="3">Belongs to the RBT5 family.</text>
</comment>
<evidence type="ECO:0000256" key="8">
    <source>
        <dbReference type="ARBA" id="ARBA00023288"/>
    </source>
</evidence>
<evidence type="ECO:0000256" key="10">
    <source>
        <dbReference type="SAM" id="SignalP"/>
    </source>
</evidence>
<evidence type="ECO:0000256" key="9">
    <source>
        <dbReference type="PROSITE-ProRule" id="PRU01356"/>
    </source>
</evidence>
<dbReference type="SMART" id="SM00747">
    <property type="entry name" value="CFEM"/>
    <property type="match status" value="1"/>
</dbReference>
<evidence type="ECO:0000313" key="14">
    <source>
        <dbReference type="Proteomes" id="UP000433883"/>
    </source>
</evidence>
<keyword evidence="5" id="KW-0325">Glycoprotein</keyword>
<dbReference type="PROSITE" id="PS51257">
    <property type="entry name" value="PROKAR_LIPOPROTEIN"/>
    <property type="match status" value="1"/>
</dbReference>
<dbReference type="AlphaFoldDB" id="A0A8H3UZY0"/>
<reference evidence="13 14" key="1">
    <citation type="submission" date="2019-11" db="EMBL/GenBank/DDBJ databases">
        <title>Venturia inaequalis Genome Resource.</title>
        <authorList>
            <person name="Lichtner F.J."/>
        </authorList>
    </citation>
    <scope>NUCLEOTIDE SEQUENCE [LARGE SCALE GENOMIC DNA]</scope>
    <source>
        <strain evidence="12 15">120213</strain>
        <strain evidence="13">Bline_iso_100314</strain>
    </source>
</reference>
<dbReference type="EMBL" id="WNWS01000416">
    <property type="protein sequence ID" value="KAE9968234.1"/>
    <property type="molecule type" value="Genomic_DNA"/>
</dbReference>
<comment type="subcellular location">
    <subcellularLocation>
        <location evidence="1">Membrane</location>
        <topology evidence="1">Lipid-anchor</topology>
        <topology evidence="1">GPI-anchor</topology>
    </subcellularLocation>
    <subcellularLocation>
        <location evidence="2">Secreted</location>
    </subcellularLocation>
</comment>
<keyword evidence="6 10" id="KW-0732">Signal</keyword>
<keyword evidence="9" id="KW-0408">Iron</keyword>
<sequence length="97" mass="9780">MKFFIAISAVIAAVSAQGLPPGVAACSLPCWASAAGIKDCAQGGDPKCFCGKPAVQEALKTCVPQKCTDKADVKGVYDMANKMCAGATGFTPLTPPA</sequence>
<keyword evidence="4" id="KW-0964">Secreted</keyword>
<feature type="chain" id="PRO_5044690729" description="CFEM domain-containing protein" evidence="10">
    <location>
        <begin position="17"/>
        <end position="97"/>
    </location>
</feature>
<keyword evidence="9" id="KW-0479">Metal-binding</keyword>
<dbReference type="PROSITE" id="PS52012">
    <property type="entry name" value="CFEM"/>
    <property type="match status" value="1"/>
</dbReference>
<keyword evidence="5" id="KW-0336">GPI-anchor</keyword>
<evidence type="ECO:0000256" key="2">
    <source>
        <dbReference type="ARBA" id="ARBA00004613"/>
    </source>
</evidence>
<evidence type="ECO:0000256" key="5">
    <source>
        <dbReference type="ARBA" id="ARBA00022622"/>
    </source>
</evidence>
<keyword evidence="8" id="KW-0449">Lipoprotein</keyword>
<keyword evidence="7" id="KW-1015">Disulfide bond</keyword>
<evidence type="ECO:0000313" key="15">
    <source>
        <dbReference type="Proteomes" id="UP000447873"/>
    </source>
</evidence>
<feature type="binding site" description="axial binding residue" evidence="9">
    <location>
        <position position="45"/>
    </location>
    <ligand>
        <name>heme</name>
        <dbReference type="ChEBI" id="CHEBI:30413"/>
    </ligand>
    <ligandPart>
        <name>Fe</name>
        <dbReference type="ChEBI" id="CHEBI:18248"/>
    </ligandPart>
</feature>
<keyword evidence="9" id="KW-0349">Heme</keyword>
<name>A0A8H3UZY0_VENIN</name>
<accession>A0A8H3UZY0</accession>
<evidence type="ECO:0000313" key="12">
    <source>
        <dbReference type="EMBL" id="KAE9968234.1"/>
    </source>
</evidence>
<proteinExistence type="inferred from homology"/>
<evidence type="ECO:0000259" key="11">
    <source>
        <dbReference type="PROSITE" id="PS52012"/>
    </source>
</evidence>
<dbReference type="Pfam" id="PF05730">
    <property type="entry name" value="CFEM"/>
    <property type="match status" value="1"/>
</dbReference>
<evidence type="ECO:0000256" key="7">
    <source>
        <dbReference type="ARBA" id="ARBA00023157"/>
    </source>
</evidence>
<evidence type="ECO:0000256" key="4">
    <source>
        <dbReference type="ARBA" id="ARBA00022525"/>
    </source>
</evidence>
<evidence type="ECO:0000256" key="3">
    <source>
        <dbReference type="ARBA" id="ARBA00010031"/>
    </source>
</evidence>
<comment type="caution">
    <text evidence="9">Lacks conserved residue(s) required for the propagation of feature annotation.</text>
</comment>
<dbReference type="Proteomes" id="UP000447873">
    <property type="component" value="Unassembled WGS sequence"/>
</dbReference>
<evidence type="ECO:0000256" key="1">
    <source>
        <dbReference type="ARBA" id="ARBA00004589"/>
    </source>
</evidence>
<dbReference type="OrthoDB" id="2496787at2759"/>
<comment type="caution">
    <text evidence="13">The sequence shown here is derived from an EMBL/GenBank/DDBJ whole genome shotgun (WGS) entry which is preliminary data.</text>
</comment>
<gene>
    <name evidence="13" type="ORF">BLS_001103</name>
    <name evidence="12" type="ORF">EG328_007688</name>
</gene>
<feature type="signal peptide" evidence="10">
    <location>
        <begin position="1"/>
        <end position="16"/>
    </location>
</feature>